<gene>
    <name evidence="4" type="ORF">D7003_19835</name>
</gene>
<name>A0A3N0BKM5_9MICC</name>
<keyword evidence="3" id="KW-1133">Transmembrane helix</keyword>
<evidence type="ECO:0000256" key="3">
    <source>
        <dbReference type="SAM" id="Phobius"/>
    </source>
</evidence>
<keyword evidence="3" id="KW-0812">Transmembrane</keyword>
<accession>A0A3N0BKM5</accession>
<feature type="transmembrane region" description="Helical" evidence="3">
    <location>
        <begin position="184"/>
        <end position="202"/>
    </location>
</feature>
<organism evidence="4 5">
    <name type="scientific">Arthrobacter oryzae</name>
    <dbReference type="NCBI Taxonomy" id="409290"/>
    <lineage>
        <taxon>Bacteria</taxon>
        <taxon>Bacillati</taxon>
        <taxon>Actinomycetota</taxon>
        <taxon>Actinomycetes</taxon>
        <taxon>Micrococcales</taxon>
        <taxon>Micrococcaceae</taxon>
        <taxon>Arthrobacter</taxon>
    </lineage>
</organism>
<dbReference type="AlphaFoldDB" id="A0A3N0BKM5"/>
<feature type="compositionally biased region" description="Basic and acidic residues" evidence="2">
    <location>
        <begin position="346"/>
        <end position="367"/>
    </location>
</feature>
<feature type="region of interest" description="Disordered" evidence="2">
    <location>
        <begin position="323"/>
        <end position="368"/>
    </location>
</feature>
<evidence type="ECO:0000256" key="2">
    <source>
        <dbReference type="SAM" id="MobiDB-lite"/>
    </source>
</evidence>
<feature type="compositionally biased region" description="Low complexity" evidence="2">
    <location>
        <begin position="328"/>
        <end position="342"/>
    </location>
</feature>
<proteinExistence type="predicted"/>
<sequence length="498" mass="55352">MMNTSQPTDFGGYLATANAVRGPDIPDRPNHANFTDACLQEGLTDAAGHIYDKISFASVAPMTFERRCSSWLGFALSKAMDKRHDDLYLARDIMARTRAALVEVQEQRIQSEADLQEIEQQIETARSRLMDPTHPFYEPLADILSEPGLDDWNAARPTERLPSLWAQMAVDVWTSFRGHSWKKTFLWIALVAGEIGLIYGIALELGDSEHTGVLVAVSLSALAVGTGWLAIPTLLRGPSGARSKKLLSWIALFLYVITMLALGWLRYVYMRPEVVILLEKAATNPKAIVTVPWYGDVLFYLLWVALPLALTASIALLETHNSSDRENSASGGASGSPDSKSAATRDTADHPSRTAFRSEHHSGDRQRLRTRGQLVGHLKYLRTLRTQLQDRVITLKAEEAHGQTAQEDAKLNESALNERTRLYLQSLPEMIGEGFVCYLKGLERGFSDPTMTAHIQEAAEAFLLRYTETAYTKVNEYLVYLNEHSHQTAPEAAHAGEL</sequence>
<keyword evidence="3" id="KW-0472">Membrane</keyword>
<dbReference type="OrthoDB" id="9984671at2"/>
<feature type="coiled-coil region" evidence="1">
    <location>
        <begin position="101"/>
        <end position="128"/>
    </location>
</feature>
<dbReference type="RefSeq" id="WP_123257122.1">
    <property type="nucleotide sequence ID" value="NZ_RBED01000153.1"/>
</dbReference>
<evidence type="ECO:0000313" key="4">
    <source>
        <dbReference type="EMBL" id="RNL48641.1"/>
    </source>
</evidence>
<feature type="transmembrane region" description="Helical" evidence="3">
    <location>
        <begin position="247"/>
        <end position="269"/>
    </location>
</feature>
<comment type="caution">
    <text evidence="4">The sequence shown here is derived from an EMBL/GenBank/DDBJ whole genome shotgun (WGS) entry which is preliminary data.</text>
</comment>
<reference evidence="4 5" key="1">
    <citation type="submission" date="2018-10" db="EMBL/GenBank/DDBJ databases">
        <title>Genome sequencing of Arthrobacter oryzae TNB02.</title>
        <authorList>
            <person name="Cho Y.-J."/>
            <person name="Cho A."/>
            <person name="Kim O.-S."/>
        </authorList>
    </citation>
    <scope>NUCLEOTIDE SEQUENCE [LARGE SCALE GENOMIC DNA]</scope>
    <source>
        <strain evidence="4 5">TNB02</strain>
    </source>
</reference>
<keyword evidence="5" id="KW-1185">Reference proteome</keyword>
<evidence type="ECO:0000313" key="5">
    <source>
        <dbReference type="Proteomes" id="UP000273807"/>
    </source>
</evidence>
<feature type="transmembrane region" description="Helical" evidence="3">
    <location>
        <begin position="297"/>
        <end position="317"/>
    </location>
</feature>
<keyword evidence="1" id="KW-0175">Coiled coil</keyword>
<dbReference type="Proteomes" id="UP000273807">
    <property type="component" value="Unassembled WGS sequence"/>
</dbReference>
<evidence type="ECO:0000256" key="1">
    <source>
        <dbReference type="SAM" id="Coils"/>
    </source>
</evidence>
<dbReference type="EMBL" id="RBED01000153">
    <property type="protein sequence ID" value="RNL48641.1"/>
    <property type="molecule type" value="Genomic_DNA"/>
</dbReference>
<feature type="transmembrane region" description="Helical" evidence="3">
    <location>
        <begin position="214"/>
        <end position="235"/>
    </location>
</feature>
<protein>
    <submittedName>
        <fullName evidence="4">Uncharacterized protein</fullName>
    </submittedName>
</protein>